<keyword evidence="6" id="KW-1185">Reference proteome</keyword>
<dbReference type="RefSeq" id="WP_227897390.1">
    <property type="nucleotide sequence ID" value="NZ_CP099467.1"/>
</dbReference>
<evidence type="ECO:0000313" key="6">
    <source>
        <dbReference type="Proteomes" id="UP001139158"/>
    </source>
</evidence>
<dbReference type="SUPFAM" id="SSF53098">
    <property type="entry name" value="Ribonuclease H-like"/>
    <property type="match status" value="1"/>
</dbReference>
<accession>A0A9X1MFX9</accession>
<reference evidence="5" key="1">
    <citation type="submission" date="2021-10" db="EMBL/GenBank/DDBJ databases">
        <title>Novel species in genus Arthrobacter.</title>
        <authorList>
            <person name="Liu Y."/>
        </authorList>
    </citation>
    <scope>NUCLEOTIDE SEQUENCE</scope>
    <source>
        <strain evidence="5">Zg-Y453</strain>
    </source>
</reference>
<evidence type="ECO:0000313" key="5">
    <source>
        <dbReference type="EMBL" id="MCC3299403.1"/>
    </source>
</evidence>
<comment type="caution">
    <text evidence="5">The sequence shown here is derived from an EMBL/GenBank/DDBJ whole genome shotgun (WGS) entry which is preliminary data.</text>
</comment>
<dbReference type="GO" id="GO:0000175">
    <property type="term" value="F:3'-5'-RNA exonuclease activity"/>
    <property type="evidence" value="ECO:0007669"/>
    <property type="project" value="InterPro"/>
</dbReference>
<name>A0A9X1MFX9_9MICC</name>
<dbReference type="EC" id="3.1.-.-" evidence="5"/>
<evidence type="ECO:0000259" key="4">
    <source>
        <dbReference type="Pfam" id="PF00929"/>
    </source>
</evidence>
<dbReference type="Gene3D" id="3.30.420.10">
    <property type="entry name" value="Ribonuclease H-like superfamily/Ribonuclease H"/>
    <property type="match status" value="1"/>
</dbReference>
<dbReference type="Proteomes" id="UP001139158">
    <property type="component" value="Unassembled WGS sequence"/>
</dbReference>
<keyword evidence="2 5" id="KW-0378">Hydrolase</keyword>
<dbReference type="InterPro" id="IPR036397">
    <property type="entry name" value="RNaseH_sf"/>
</dbReference>
<organism evidence="5 6">
    <name type="scientific">Arthrobacter caoxuetaonis</name>
    <dbReference type="NCBI Taxonomy" id="2886935"/>
    <lineage>
        <taxon>Bacteria</taxon>
        <taxon>Bacillati</taxon>
        <taxon>Actinomycetota</taxon>
        <taxon>Actinomycetes</taxon>
        <taxon>Micrococcales</taxon>
        <taxon>Micrococcaceae</taxon>
        <taxon>Arthrobacter</taxon>
    </lineage>
</organism>
<gene>
    <name evidence="5" type="primary">orn</name>
    <name evidence="5" type="ORF">LJ757_16545</name>
</gene>
<dbReference type="NCBIfam" id="NF003765">
    <property type="entry name" value="PRK05359.1"/>
    <property type="match status" value="1"/>
</dbReference>
<evidence type="ECO:0000256" key="2">
    <source>
        <dbReference type="ARBA" id="ARBA00022801"/>
    </source>
</evidence>
<dbReference type="InterPro" id="IPR012337">
    <property type="entry name" value="RNaseH-like_sf"/>
</dbReference>
<evidence type="ECO:0000256" key="1">
    <source>
        <dbReference type="ARBA" id="ARBA00022722"/>
    </source>
</evidence>
<dbReference type="InterPro" id="IPR013520">
    <property type="entry name" value="Ribonucl_H"/>
</dbReference>
<dbReference type="EMBL" id="JAJFZV010000018">
    <property type="protein sequence ID" value="MCC3299403.1"/>
    <property type="molecule type" value="Genomic_DNA"/>
</dbReference>
<evidence type="ECO:0000256" key="3">
    <source>
        <dbReference type="ARBA" id="ARBA00022839"/>
    </source>
</evidence>
<dbReference type="CDD" id="cd06135">
    <property type="entry name" value="Orn"/>
    <property type="match status" value="1"/>
</dbReference>
<proteinExistence type="predicted"/>
<protein>
    <submittedName>
        <fullName evidence="5">Oligoribonuclease</fullName>
        <ecNumber evidence="5">3.1.-.-</ecNumber>
    </submittedName>
</protein>
<keyword evidence="3" id="KW-0269">Exonuclease</keyword>
<keyword evidence="1" id="KW-0540">Nuclease</keyword>
<dbReference type="Pfam" id="PF00929">
    <property type="entry name" value="RNase_T"/>
    <property type="match status" value="1"/>
</dbReference>
<dbReference type="GO" id="GO:0003676">
    <property type="term" value="F:nucleic acid binding"/>
    <property type="evidence" value="ECO:0007669"/>
    <property type="project" value="InterPro"/>
</dbReference>
<dbReference type="AlphaFoldDB" id="A0A9X1MFX9"/>
<feature type="domain" description="Exonuclease" evidence="4">
    <location>
        <begin position="9"/>
        <end position="182"/>
    </location>
</feature>
<sequence>MTKHPVNILWVDFEATALMNNPDVAPLEGAAVITDGNLNELASFGPYAIHATEEELAVMNDFVTNMHTKTGLIDRVREATMTRSEFDIRLAAFAEPFFPVRGEIIDGVKYRGMVIGGNSVKYDFAVIEKFFHRTGANMDYRVVDVSSIGELARRWNRKAWEAMPPKASDHTAMTDIRASIDELRYYRDNGFGGL</sequence>
<dbReference type="InterPro" id="IPR022894">
    <property type="entry name" value="Oligoribonuclease"/>
</dbReference>